<sequence>MDVLVEWDDRTKNVVNTKELECDEASKEFKRGQKIRMYWGSKYYYGKILRTEEDSFSETSESDDDIPLSVVTKKRKKCNEGDAIEKRNEEQTNIENDDDISHKTLDVEAGDNYESITSSVVKGIKDNEVNLHVQTDILDNVNNGDGDTDDEKMQLINFQKLKVPLKESDKAASNNKIKRKNRSETETDEISPLDE</sequence>
<keyword evidence="3" id="KW-1185">Reference proteome</keyword>
<dbReference type="Proteomes" id="UP001286313">
    <property type="component" value="Unassembled WGS sequence"/>
</dbReference>
<evidence type="ECO:0000256" key="1">
    <source>
        <dbReference type="SAM" id="MobiDB-lite"/>
    </source>
</evidence>
<proteinExistence type="predicted"/>
<feature type="compositionally biased region" description="Acidic residues" evidence="1">
    <location>
        <begin position="186"/>
        <end position="195"/>
    </location>
</feature>
<gene>
    <name evidence="2" type="ORF">Pcinc_032504</name>
</gene>
<name>A0AAE1JZ35_PETCI</name>
<organism evidence="2 3">
    <name type="scientific">Petrolisthes cinctipes</name>
    <name type="common">Flat porcelain crab</name>
    <dbReference type="NCBI Taxonomy" id="88211"/>
    <lineage>
        <taxon>Eukaryota</taxon>
        <taxon>Metazoa</taxon>
        <taxon>Ecdysozoa</taxon>
        <taxon>Arthropoda</taxon>
        <taxon>Crustacea</taxon>
        <taxon>Multicrustacea</taxon>
        <taxon>Malacostraca</taxon>
        <taxon>Eumalacostraca</taxon>
        <taxon>Eucarida</taxon>
        <taxon>Decapoda</taxon>
        <taxon>Pleocyemata</taxon>
        <taxon>Anomura</taxon>
        <taxon>Galatheoidea</taxon>
        <taxon>Porcellanidae</taxon>
        <taxon>Petrolisthes</taxon>
    </lineage>
</organism>
<accession>A0AAE1JZ35</accession>
<evidence type="ECO:0000313" key="3">
    <source>
        <dbReference type="Proteomes" id="UP001286313"/>
    </source>
</evidence>
<dbReference type="EMBL" id="JAWQEG010004467">
    <property type="protein sequence ID" value="KAK3861546.1"/>
    <property type="molecule type" value="Genomic_DNA"/>
</dbReference>
<protein>
    <submittedName>
        <fullName evidence="2">Uncharacterized protein</fullName>
    </submittedName>
</protein>
<dbReference type="AlphaFoldDB" id="A0AAE1JZ35"/>
<evidence type="ECO:0000313" key="2">
    <source>
        <dbReference type="EMBL" id="KAK3861546.1"/>
    </source>
</evidence>
<comment type="caution">
    <text evidence="2">The sequence shown here is derived from an EMBL/GenBank/DDBJ whole genome shotgun (WGS) entry which is preliminary data.</text>
</comment>
<feature type="region of interest" description="Disordered" evidence="1">
    <location>
        <begin position="163"/>
        <end position="195"/>
    </location>
</feature>
<reference evidence="2" key="1">
    <citation type="submission" date="2023-10" db="EMBL/GenBank/DDBJ databases">
        <title>Genome assemblies of two species of porcelain crab, Petrolisthes cinctipes and Petrolisthes manimaculis (Anomura: Porcellanidae).</title>
        <authorList>
            <person name="Angst P."/>
        </authorList>
    </citation>
    <scope>NUCLEOTIDE SEQUENCE</scope>
    <source>
        <strain evidence="2">PB745_01</strain>
        <tissue evidence="2">Gill</tissue>
    </source>
</reference>
<feature type="region of interest" description="Disordered" evidence="1">
    <location>
        <begin position="82"/>
        <end position="106"/>
    </location>
</feature>